<protein>
    <submittedName>
        <fullName evidence="3">MerR family DNA-binding transcriptional regulator</fullName>
    </submittedName>
</protein>
<proteinExistence type="predicted"/>
<evidence type="ECO:0000313" key="3">
    <source>
        <dbReference type="EMBL" id="TNC32647.1"/>
    </source>
</evidence>
<dbReference type="PROSITE" id="PS00552">
    <property type="entry name" value="HTH_MERR_1"/>
    <property type="match status" value="1"/>
</dbReference>
<sequence>MRVGELAEATGVAPRMLRYYEEQGLLTSHRQPNGYRSYEDAAVERVRTVKSLIASGLPTRLVRVVLDVEALADDERSPSCSREFAEMLAAERASLEDKIACLSKSRDTVTRYLERTRHGDLARDPHPA</sequence>
<dbReference type="EMBL" id="VDFR01000127">
    <property type="protein sequence ID" value="TNC37504.1"/>
    <property type="molecule type" value="Genomic_DNA"/>
</dbReference>
<keyword evidence="1 3" id="KW-0238">DNA-binding</keyword>
<accession>A0A5C4MAH2</accession>
<name>A0A5C4MAH2_9ACTN</name>
<dbReference type="PROSITE" id="PS50937">
    <property type="entry name" value="HTH_MERR_2"/>
    <property type="match status" value="1"/>
</dbReference>
<dbReference type="PANTHER" id="PTHR30204">
    <property type="entry name" value="REDOX-CYCLING DRUG-SENSING TRANSCRIPTIONAL ACTIVATOR SOXR"/>
    <property type="match status" value="1"/>
</dbReference>
<comment type="caution">
    <text evidence="3">The sequence shown here is derived from an EMBL/GenBank/DDBJ whole genome shotgun (WGS) entry which is preliminary data.</text>
</comment>
<dbReference type="GO" id="GO:0003700">
    <property type="term" value="F:DNA-binding transcription factor activity"/>
    <property type="evidence" value="ECO:0007669"/>
    <property type="project" value="InterPro"/>
</dbReference>
<dbReference type="EMBL" id="VDFR01000189">
    <property type="protein sequence ID" value="TNC32647.1"/>
    <property type="molecule type" value="Genomic_DNA"/>
</dbReference>
<dbReference type="Gene3D" id="1.10.1660.10">
    <property type="match status" value="1"/>
</dbReference>
<dbReference type="Proteomes" id="UP000306740">
    <property type="component" value="Unassembled WGS sequence"/>
</dbReference>
<dbReference type="RefSeq" id="WP_139106793.1">
    <property type="nucleotide sequence ID" value="NZ_VDFR01000127.1"/>
</dbReference>
<dbReference type="GO" id="GO:0003677">
    <property type="term" value="F:DNA binding"/>
    <property type="evidence" value="ECO:0007669"/>
    <property type="project" value="UniProtKB-KW"/>
</dbReference>
<dbReference type="OrthoDB" id="9802039at2"/>
<dbReference type="SUPFAM" id="SSF46955">
    <property type="entry name" value="Putative DNA-binding domain"/>
    <property type="match status" value="1"/>
</dbReference>
<dbReference type="Pfam" id="PF13411">
    <property type="entry name" value="MerR_1"/>
    <property type="match status" value="1"/>
</dbReference>
<dbReference type="PANTHER" id="PTHR30204:SF97">
    <property type="entry name" value="MERR FAMILY REGULATORY PROTEIN"/>
    <property type="match status" value="1"/>
</dbReference>
<organism evidence="3 5">
    <name type="scientific">Mumia zhuanghuii</name>
    <dbReference type="NCBI Taxonomy" id="2585211"/>
    <lineage>
        <taxon>Bacteria</taxon>
        <taxon>Bacillati</taxon>
        <taxon>Actinomycetota</taxon>
        <taxon>Actinomycetes</taxon>
        <taxon>Propionibacteriales</taxon>
        <taxon>Nocardioidaceae</taxon>
        <taxon>Mumia</taxon>
    </lineage>
</organism>
<dbReference type="InterPro" id="IPR000551">
    <property type="entry name" value="MerR-type_HTH_dom"/>
</dbReference>
<evidence type="ECO:0000259" key="2">
    <source>
        <dbReference type="PROSITE" id="PS50937"/>
    </source>
</evidence>
<dbReference type="PRINTS" id="PR00040">
    <property type="entry name" value="HTHMERR"/>
</dbReference>
<dbReference type="InterPro" id="IPR009061">
    <property type="entry name" value="DNA-bd_dom_put_sf"/>
</dbReference>
<evidence type="ECO:0000313" key="5">
    <source>
        <dbReference type="Proteomes" id="UP000306740"/>
    </source>
</evidence>
<reference evidence="3 5" key="1">
    <citation type="submission" date="2019-05" db="EMBL/GenBank/DDBJ databases">
        <title>Mumia sp. nov., isolated from the intestinal contents of plateau pika (Ochotona curzoniae) in the Qinghai-Tibet plateau of China.</title>
        <authorList>
            <person name="Tian Z."/>
        </authorList>
    </citation>
    <scope>NUCLEOTIDE SEQUENCE [LARGE SCALE GENOMIC DNA]</scope>
    <source>
        <strain evidence="5">527</strain>
        <strain evidence="3">Z527</strain>
    </source>
</reference>
<gene>
    <name evidence="4" type="ORF">FHE65_25140</name>
    <name evidence="3" type="ORF">FHE65_30255</name>
</gene>
<evidence type="ECO:0000313" key="4">
    <source>
        <dbReference type="EMBL" id="TNC37504.1"/>
    </source>
</evidence>
<feature type="domain" description="HTH merR-type" evidence="2">
    <location>
        <begin position="1"/>
        <end position="68"/>
    </location>
</feature>
<dbReference type="AlphaFoldDB" id="A0A5C4MAH2"/>
<dbReference type="InterPro" id="IPR047057">
    <property type="entry name" value="MerR_fam"/>
</dbReference>
<evidence type="ECO:0000256" key="1">
    <source>
        <dbReference type="ARBA" id="ARBA00023125"/>
    </source>
</evidence>
<dbReference type="SMART" id="SM00422">
    <property type="entry name" value="HTH_MERR"/>
    <property type="match status" value="1"/>
</dbReference>